<name>A0A109ZY52_9BRAD</name>
<gene>
    <name evidence="1" type="ORF">PROKKA_00622</name>
</gene>
<dbReference type="InterPro" id="IPR006311">
    <property type="entry name" value="TAT_signal"/>
</dbReference>
<dbReference type="PROSITE" id="PS51318">
    <property type="entry name" value="TAT"/>
    <property type="match status" value="1"/>
</dbReference>
<protein>
    <submittedName>
        <fullName evidence="1">Uncharacterized protein</fullName>
    </submittedName>
</protein>
<dbReference type="EMBL" id="KT955714">
    <property type="protein sequence ID" value="AMH39435.1"/>
    <property type="molecule type" value="Genomic_DNA"/>
</dbReference>
<proteinExistence type="predicted"/>
<organism evidence="1">
    <name type="scientific">Tardiphaga robiniae</name>
    <dbReference type="NCBI Taxonomy" id="943830"/>
    <lineage>
        <taxon>Bacteria</taxon>
        <taxon>Pseudomonadati</taxon>
        <taxon>Pseudomonadota</taxon>
        <taxon>Alphaproteobacteria</taxon>
        <taxon>Hyphomicrobiales</taxon>
        <taxon>Nitrobacteraceae</taxon>
        <taxon>Tardiphaga</taxon>
    </lineage>
</organism>
<sequence length="92" mass="10718">MEVMDRRNLLQGLLFSAVATGLGTSVFLTTAKAAPIPLQKDLANKLEPLTENAQVVVVGRPPRRVLHRPHRSWRRRRRVCWWRHGRRVCAWR</sequence>
<accession>A0A109ZY52</accession>
<dbReference type="AlphaFoldDB" id="A0A109ZY52"/>
<reference evidence="1" key="1">
    <citation type="submission" date="2015-10" db="EMBL/GenBank/DDBJ databases">
        <title>Evolution marks in rhizobial microsymbionts genomes from the relict species Vavilovia formosa (Stev.) Fed.</title>
        <authorList>
            <person name="Kopat V."/>
        </authorList>
    </citation>
    <scope>NUCLEOTIDE SEQUENCE</scope>
    <source>
        <strain evidence="1">Vaf-07</strain>
    </source>
</reference>
<evidence type="ECO:0000313" key="1">
    <source>
        <dbReference type="EMBL" id="AMH39435.1"/>
    </source>
</evidence>